<dbReference type="EnsemblPlants" id="KQK99996">
    <property type="protein sequence ID" value="KQK99996"/>
    <property type="gene ID" value="SETIT_010157mg"/>
</dbReference>
<evidence type="ECO:0000256" key="5">
    <source>
        <dbReference type="ARBA" id="ARBA00023136"/>
    </source>
</evidence>
<dbReference type="STRING" id="4555.K3Y7G6"/>
<evidence type="ECO:0000313" key="9">
    <source>
        <dbReference type="Proteomes" id="UP000004995"/>
    </source>
</evidence>
<dbReference type="OMA" id="SFPFAHR"/>
<feature type="transmembrane region" description="Helical" evidence="7">
    <location>
        <begin position="261"/>
        <end position="283"/>
    </location>
</feature>
<evidence type="ECO:0000313" key="8">
    <source>
        <dbReference type="EnsemblPlants" id="KQK99996"/>
    </source>
</evidence>
<organism evidence="8 9">
    <name type="scientific">Setaria italica</name>
    <name type="common">Foxtail millet</name>
    <name type="synonym">Panicum italicum</name>
    <dbReference type="NCBI Taxonomy" id="4555"/>
    <lineage>
        <taxon>Eukaryota</taxon>
        <taxon>Viridiplantae</taxon>
        <taxon>Streptophyta</taxon>
        <taxon>Embryophyta</taxon>
        <taxon>Tracheophyta</taxon>
        <taxon>Spermatophyta</taxon>
        <taxon>Magnoliopsida</taxon>
        <taxon>Liliopsida</taxon>
        <taxon>Poales</taxon>
        <taxon>Poaceae</taxon>
        <taxon>PACMAD clade</taxon>
        <taxon>Panicoideae</taxon>
        <taxon>Panicodae</taxon>
        <taxon>Paniceae</taxon>
        <taxon>Cenchrinae</taxon>
        <taxon>Setaria</taxon>
    </lineage>
</organism>
<feature type="compositionally biased region" description="Basic and acidic residues" evidence="6">
    <location>
        <begin position="60"/>
        <end position="70"/>
    </location>
</feature>
<accession>K3Y7G6</accession>
<evidence type="ECO:0000256" key="2">
    <source>
        <dbReference type="ARBA" id="ARBA00010199"/>
    </source>
</evidence>
<dbReference type="InterPro" id="IPR044644">
    <property type="entry name" value="DinF-like"/>
</dbReference>
<keyword evidence="5 7" id="KW-0472">Membrane</keyword>
<dbReference type="Proteomes" id="UP000004995">
    <property type="component" value="Unassembled WGS sequence"/>
</dbReference>
<evidence type="ECO:0008006" key="10">
    <source>
        <dbReference type="Google" id="ProtNLM"/>
    </source>
</evidence>
<proteinExistence type="inferred from homology"/>
<dbReference type="GO" id="GO:0015297">
    <property type="term" value="F:antiporter activity"/>
    <property type="evidence" value="ECO:0007669"/>
    <property type="project" value="InterPro"/>
</dbReference>
<reference evidence="9" key="1">
    <citation type="journal article" date="2012" name="Nat. Biotechnol.">
        <title>Reference genome sequence of the model plant Setaria.</title>
        <authorList>
            <person name="Bennetzen J.L."/>
            <person name="Schmutz J."/>
            <person name="Wang H."/>
            <person name="Percifield R."/>
            <person name="Hawkins J."/>
            <person name="Pontaroli A.C."/>
            <person name="Estep M."/>
            <person name="Feng L."/>
            <person name="Vaughn J.N."/>
            <person name="Grimwood J."/>
            <person name="Jenkins J."/>
            <person name="Barry K."/>
            <person name="Lindquist E."/>
            <person name="Hellsten U."/>
            <person name="Deshpande S."/>
            <person name="Wang X."/>
            <person name="Wu X."/>
            <person name="Mitros T."/>
            <person name="Triplett J."/>
            <person name="Yang X."/>
            <person name="Ye C.Y."/>
            <person name="Mauro-Herrera M."/>
            <person name="Wang L."/>
            <person name="Li P."/>
            <person name="Sharma M."/>
            <person name="Sharma R."/>
            <person name="Ronald P.C."/>
            <person name="Panaud O."/>
            <person name="Kellogg E.A."/>
            <person name="Brutnell T.P."/>
            <person name="Doust A.N."/>
            <person name="Tuskan G.A."/>
            <person name="Rokhsar D."/>
            <person name="Devos K.M."/>
        </authorList>
    </citation>
    <scope>NUCLEOTIDE SEQUENCE [LARGE SCALE GENOMIC DNA]</scope>
    <source>
        <strain evidence="9">cv. Yugu1</strain>
    </source>
</reference>
<comment type="similarity">
    <text evidence="2">Belongs to the multi antimicrobial extrusion (MATE) (TC 2.A.66.1) family.</text>
</comment>
<evidence type="ECO:0000256" key="7">
    <source>
        <dbReference type="SAM" id="Phobius"/>
    </source>
</evidence>
<dbReference type="HOGENOM" id="CLU_012893_16_2_1"/>
<sequence>MAATSPTATRPAAAALIRVPRSGINRVSLPCCHRRATPWRRPPRCSRKGKPVVTDVVEEEAPRGPETKREDDEEAEAGSLSGALGWLRLDGVAADIISIAVPAVLALAADPITALVDTAFVGHIGSAELAAVGASASVFNLVSKLFNVPLLNVTTSFVAEQQAVDANSSSTTGQTAGIGLLEMVALIVGSGTLMNIIGIPVVLALAAQGAFRGFLDTKTPLYAVGGLLIGRTIAVFLTLTLSTSLATREGPVPMAGYEICLQVWLTISLLNDALALAGQALLASEYAKGNYKQARMVVSRILQVGGVTGVVLAATLFIGFGSLSLLFTDDPAVLDVAQSGVWFVTISQPINAIAFVADGLYYGVSDFAYAAYSTFFAGAVSSVFLLIAAPKFGLGGIWAGLTLFMSLRAIAGFWRLGSKGGPWEIIWSESE</sequence>
<evidence type="ECO:0000256" key="3">
    <source>
        <dbReference type="ARBA" id="ARBA00022692"/>
    </source>
</evidence>
<dbReference type="Gramene" id="KQK99996">
    <property type="protein sequence ID" value="KQK99996"/>
    <property type="gene ID" value="SETIT_010157mg"/>
</dbReference>
<dbReference type="AlphaFoldDB" id="K3Y7G6"/>
<reference evidence="8" key="2">
    <citation type="submission" date="2018-08" db="UniProtKB">
        <authorList>
            <consortium name="EnsemblPlants"/>
        </authorList>
    </citation>
    <scope>IDENTIFICATION</scope>
    <source>
        <strain evidence="8">Yugu1</strain>
    </source>
</reference>
<evidence type="ECO:0000256" key="4">
    <source>
        <dbReference type="ARBA" id="ARBA00022989"/>
    </source>
</evidence>
<comment type="subcellular location">
    <subcellularLocation>
        <location evidence="1">Membrane</location>
        <topology evidence="1">Multi-pass membrane protein</topology>
    </subcellularLocation>
</comment>
<dbReference type="Pfam" id="PF01554">
    <property type="entry name" value="MatE"/>
    <property type="match status" value="1"/>
</dbReference>
<protein>
    <recommendedName>
        <fullName evidence="10">Protein DETOXIFICATION</fullName>
    </recommendedName>
</protein>
<dbReference type="GO" id="GO:0022857">
    <property type="term" value="F:transmembrane transporter activity"/>
    <property type="evidence" value="ECO:0000318"/>
    <property type="project" value="GO_Central"/>
</dbReference>
<evidence type="ECO:0000256" key="6">
    <source>
        <dbReference type="SAM" id="MobiDB-lite"/>
    </source>
</evidence>
<dbReference type="FunCoup" id="K3Y7G6">
    <property type="interactions" value="256"/>
</dbReference>
<feature type="transmembrane region" description="Helical" evidence="7">
    <location>
        <begin position="304"/>
        <end position="327"/>
    </location>
</feature>
<dbReference type="PANTHER" id="PTHR42893">
    <property type="entry name" value="PROTEIN DETOXIFICATION 44, CHLOROPLASTIC-RELATED"/>
    <property type="match status" value="1"/>
</dbReference>
<feature type="region of interest" description="Disordered" evidence="6">
    <location>
        <begin position="38"/>
        <end position="77"/>
    </location>
</feature>
<dbReference type="EMBL" id="AGNK02004592">
    <property type="status" value="NOT_ANNOTATED_CDS"/>
    <property type="molecule type" value="Genomic_DNA"/>
</dbReference>
<dbReference type="InParanoid" id="K3Y7G6"/>
<feature type="transmembrane region" description="Helical" evidence="7">
    <location>
        <begin position="395"/>
        <end position="414"/>
    </location>
</feature>
<keyword evidence="3 7" id="KW-0812">Transmembrane</keyword>
<keyword evidence="4 7" id="KW-1133">Transmembrane helix</keyword>
<feature type="compositionally biased region" description="Basic residues" evidence="6">
    <location>
        <begin position="38"/>
        <end position="50"/>
    </location>
</feature>
<name>K3Y7G6_SETIT</name>
<feature type="transmembrane region" description="Helical" evidence="7">
    <location>
        <begin position="369"/>
        <end position="389"/>
    </location>
</feature>
<dbReference type="PANTHER" id="PTHR42893:SF23">
    <property type="entry name" value="PROTEIN DETOXIFICATION"/>
    <property type="match status" value="1"/>
</dbReference>
<feature type="transmembrane region" description="Helical" evidence="7">
    <location>
        <begin position="183"/>
        <end position="207"/>
    </location>
</feature>
<dbReference type="GO" id="GO:0042910">
    <property type="term" value="F:xenobiotic transmembrane transporter activity"/>
    <property type="evidence" value="ECO:0007669"/>
    <property type="project" value="InterPro"/>
</dbReference>
<feature type="transmembrane region" description="Helical" evidence="7">
    <location>
        <begin position="339"/>
        <end position="357"/>
    </location>
</feature>
<dbReference type="eggNOG" id="KOG1347">
    <property type="taxonomic scope" value="Eukaryota"/>
</dbReference>
<evidence type="ECO:0000256" key="1">
    <source>
        <dbReference type="ARBA" id="ARBA00004141"/>
    </source>
</evidence>
<keyword evidence="9" id="KW-1185">Reference proteome</keyword>
<feature type="transmembrane region" description="Helical" evidence="7">
    <location>
        <begin position="219"/>
        <end position="241"/>
    </location>
</feature>
<dbReference type="InterPro" id="IPR002528">
    <property type="entry name" value="MATE_fam"/>
</dbReference>
<dbReference type="GO" id="GO:0016020">
    <property type="term" value="C:membrane"/>
    <property type="evidence" value="ECO:0007669"/>
    <property type="project" value="UniProtKB-SubCell"/>
</dbReference>